<evidence type="ECO:0000313" key="1">
    <source>
        <dbReference type="EMBL" id="KAJ1678038.1"/>
    </source>
</evidence>
<protein>
    <submittedName>
        <fullName evidence="1">Uncharacterized protein</fullName>
    </submittedName>
</protein>
<dbReference type="EMBL" id="JAMZIH010001617">
    <property type="protein sequence ID" value="KAJ1678038.1"/>
    <property type="molecule type" value="Genomic_DNA"/>
</dbReference>
<evidence type="ECO:0000313" key="2">
    <source>
        <dbReference type="Proteomes" id="UP001145114"/>
    </source>
</evidence>
<organism evidence="1 2">
    <name type="scientific">Spiromyces aspiralis</name>
    <dbReference type="NCBI Taxonomy" id="68401"/>
    <lineage>
        <taxon>Eukaryota</taxon>
        <taxon>Fungi</taxon>
        <taxon>Fungi incertae sedis</taxon>
        <taxon>Zoopagomycota</taxon>
        <taxon>Kickxellomycotina</taxon>
        <taxon>Kickxellomycetes</taxon>
        <taxon>Kickxellales</taxon>
        <taxon>Kickxellaceae</taxon>
        <taxon>Spiromyces</taxon>
    </lineage>
</organism>
<sequence>IHHGSGLPPRSRLASPRIATTSSISAIISRVSTLTRIRPLICPQLWSTTPSKSISRRLSSSRGRVLSYT</sequence>
<gene>
    <name evidence="1" type="ORF">EV182_004907</name>
</gene>
<keyword evidence="2" id="KW-1185">Reference proteome</keyword>
<comment type="caution">
    <text evidence="1">The sequence shown here is derived from an EMBL/GenBank/DDBJ whole genome shotgun (WGS) entry which is preliminary data.</text>
</comment>
<dbReference type="Proteomes" id="UP001145114">
    <property type="component" value="Unassembled WGS sequence"/>
</dbReference>
<accession>A0ACC1HSF3</accession>
<name>A0ACC1HSF3_9FUNG</name>
<proteinExistence type="predicted"/>
<feature type="non-terminal residue" evidence="1">
    <location>
        <position position="69"/>
    </location>
</feature>
<feature type="non-terminal residue" evidence="1">
    <location>
        <position position="1"/>
    </location>
</feature>
<reference evidence="1" key="1">
    <citation type="submission" date="2022-06" db="EMBL/GenBank/DDBJ databases">
        <title>Phylogenomic reconstructions and comparative analyses of Kickxellomycotina fungi.</title>
        <authorList>
            <person name="Reynolds N.K."/>
            <person name="Stajich J.E."/>
            <person name="Barry K."/>
            <person name="Grigoriev I.V."/>
            <person name="Crous P."/>
            <person name="Smith M.E."/>
        </authorList>
    </citation>
    <scope>NUCLEOTIDE SEQUENCE</scope>
    <source>
        <strain evidence="1">RSA 2271</strain>
    </source>
</reference>